<dbReference type="EMBL" id="PCXU01000039">
    <property type="protein sequence ID" value="PIR43080.1"/>
    <property type="molecule type" value="Genomic_DNA"/>
</dbReference>
<dbReference type="GO" id="GO:0004014">
    <property type="term" value="F:adenosylmethionine decarboxylase activity"/>
    <property type="evidence" value="ECO:0007669"/>
    <property type="project" value="InterPro"/>
</dbReference>
<evidence type="ECO:0000256" key="6">
    <source>
        <dbReference type="ARBA" id="ARBA00023145"/>
    </source>
</evidence>
<dbReference type="Gene3D" id="3.60.90.10">
    <property type="entry name" value="S-adenosylmethionine decarboxylase"/>
    <property type="match status" value="1"/>
</dbReference>
<dbReference type="AlphaFoldDB" id="A0A2H0R9B8"/>
<keyword evidence="9" id="KW-0670">Pyruvate</keyword>
<evidence type="ECO:0000313" key="12">
    <source>
        <dbReference type="Proteomes" id="UP000230214"/>
    </source>
</evidence>
<dbReference type="InterPro" id="IPR016067">
    <property type="entry name" value="S-AdoMet_deCO2ase_core"/>
</dbReference>
<evidence type="ECO:0000256" key="3">
    <source>
        <dbReference type="ARBA" id="ARBA00022813"/>
    </source>
</evidence>
<evidence type="ECO:0000259" key="10">
    <source>
        <dbReference type="Pfam" id="PF01861"/>
    </source>
</evidence>
<dbReference type="GO" id="GO:0032259">
    <property type="term" value="P:methylation"/>
    <property type="evidence" value="ECO:0007669"/>
    <property type="project" value="InterPro"/>
</dbReference>
<dbReference type="GO" id="GO:0008168">
    <property type="term" value="F:methyltransferase activity"/>
    <property type="evidence" value="ECO:0007669"/>
    <property type="project" value="InterPro"/>
</dbReference>
<evidence type="ECO:0000313" key="11">
    <source>
        <dbReference type="EMBL" id="PIR43080.1"/>
    </source>
</evidence>
<dbReference type="Pfam" id="PF02675">
    <property type="entry name" value="AdoMet_dc"/>
    <property type="match status" value="1"/>
</dbReference>
<keyword evidence="6" id="KW-0865">Zymogen</keyword>
<evidence type="ECO:0000256" key="4">
    <source>
        <dbReference type="ARBA" id="ARBA00023066"/>
    </source>
</evidence>
<comment type="caution">
    <text evidence="11">The sequence shown here is derived from an EMBL/GenBank/DDBJ whole genome shotgun (WGS) entry which is preliminary data.</text>
</comment>
<dbReference type="SUPFAM" id="SSF53335">
    <property type="entry name" value="S-adenosyl-L-methionine-dependent methyltransferases"/>
    <property type="match status" value="1"/>
</dbReference>
<feature type="domain" description="N(4)-bis(aminopropyl)spermidine synthase C-terminal" evidence="10">
    <location>
        <begin position="111"/>
        <end position="306"/>
    </location>
</feature>
<dbReference type="InterPro" id="IPR051720">
    <property type="entry name" value="rRNA_MeTrfase/Polyamine_Synth"/>
</dbReference>
<comment type="cofactor">
    <cofactor evidence="1">
        <name>pyruvate</name>
        <dbReference type="ChEBI" id="CHEBI:15361"/>
    </cofactor>
</comment>
<evidence type="ECO:0000256" key="7">
    <source>
        <dbReference type="ARBA" id="ARBA00023239"/>
    </source>
</evidence>
<dbReference type="InterPro" id="IPR003826">
    <property type="entry name" value="AdoMetDC_fam_prok"/>
</dbReference>
<dbReference type="GO" id="GO:0003676">
    <property type="term" value="F:nucleic acid binding"/>
    <property type="evidence" value="ECO:0007669"/>
    <property type="project" value="InterPro"/>
</dbReference>
<reference evidence="11 12" key="1">
    <citation type="submission" date="2017-09" db="EMBL/GenBank/DDBJ databases">
        <title>Depth-based differentiation of microbial function through sediment-hosted aquifers and enrichment of novel symbionts in the deep terrestrial subsurface.</title>
        <authorList>
            <person name="Probst A.J."/>
            <person name="Ladd B."/>
            <person name="Jarett J.K."/>
            <person name="Geller-Mcgrath D.E."/>
            <person name="Sieber C.M."/>
            <person name="Emerson J.B."/>
            <person name="Anantharaman K."/>
            <person name="Thomas B.C."/>
            <person name="Malmstrom R."/>
            <person name="Stieglmeier M."/>
            <person name="Klingl A."/>
            <person name="Woyke T."/>
            <person name="Ryan C.M."/>
            <person name="Banfield J.F."/>
        </authorList>
    </citation>
    <scope>NUCLEOTIDE SEQUENCE [LARGE SCALE GENOMIC DNA]</scope>
    <source>
        <strain evidence="11">CG10_big_fil_rev_8_21_14_0_10_32_10</strain>
    </source>
</reference>
<sequence length="434" mass="50009">MNKQEFILKLKQQNPDLETAEIEGVMHLINKGPKGIKYNTLIQKTGIPKQTLNTLLQSIPHISIDKTNIITIGDTKLKELKFKKYSGSVLGYKNKSIEKSLKSIRGKYKLDAKREYDQFFANIKTTVNKAEIINKKRLITGKSIALIGDDDLMSIAICLLSKPLKITVFEIDKDIINLINKVSEDLNLNIETVFYDVKSNILPQYINKYDVVITDPPYTQGGFELFLDRCVSLVKRVSTFDFPYIFIYYGNSFKSPEKFLRIQDSINKYSLVINDVLYKFARYEGAESIGNASNLYVLRVTKNTYAREREIENIYTYQEPSIKSFPYVEHYSIKLLNVPAVFFKSINVLDKASRDFCKKHGLKIIDTKVTKFASNAFTITYILATSNFSIHTWQEYHALHLDLLTCSKLTNKEQIVPNLMELFNTKDVDIKRVE</sequence>
<keyword evidence="3" id="KW-0068">Autocatalytic cleavage</keyword>
<dbReference type="PROSITE" id="PS00092">
    <property type="entry name" value="N6_MTASE"/>
    <property type="match status" value="1"/>
</dbReference>
<dbReference type="Pfam" id="PF01861">
    <property type="entry name" value="BpsA_C"/>
    <property type="match status" value="1"/>
</dbReference>
<keyword evidence="7" id="KW-0456">Lyase</keyword>
<evidence type="ECO:0000256" key="2">
    <source>
        <dbReference type="ARBA" id="ARBA00022793"/>
    </source>
</evidence>
<keyword evidence="8" id="KW-0704">Schiff base</keyword>
<dbReference type="InterPro" id="IPR029063">
    <property type="entry name" value="SAM-dependent_MTases_sf"/>
</dbReference>
<dbReference type="PANTHER" id="PTHR23290:SF0">
    <property type="entry name" value="RRNA N6-ADENOSINE-METHYLTRANSFERASE METTL5"/>
    <property type="match status" value="1"/>
</dbReference>
<evidence type="ECO:0000256" key="5">
    <source>
        <dbReference type="ARBA" id="ARBA00023115"/>
    </source>
</evidence>
<keyword evidence="5" id="KW-0620">Polyamine biosynthesis</keyword>
<proteinExistence type="predicted"/>
<evidence type="ECO:0000256" key="8">
    <source>
        <dbReference type="ARBA" id="ARBA00023270"/>
    </source>
</evidence>
<accession>A0A2H0R9B8</accession>
<evidence type="ECO:0000256" key="9">
    <source>
        <dbReference type="ARBA" id="ARBA00023317"/>
    </source>
</evidence>
<dbReference type="SUPFAM" id="SSF56276">
    <property type="entry name" value="S-adenosylmethionine decarboxylase"/>
    <property type="match status" value="1"/>
</dbReference>
<dbReference type="InterPro" id="IPR002723">
    <property type="entry name" value="BpsA_C"/>
</dbReference>
<dbReference type="GO" id="GO:0008295">
    <property type="term" value="P:spermidine biosynthetic process"/>
    <property type="evidence" value="ECO:0007669"/>
    <property type="project" value="UniProtKB-KW"/>
</dbReference>
<organism evidence="11 12">
    <name type="scientific">candidate division WWE3 bacterium CG10_big_fil_rev_8_21_14_0_10_32_10</name>
    <dbReference type="NCBI Taxonomy" id="1975090"/>
    <lineage>
        <taxon>Bacteria</taxon>
        <taxon>Katanobacteria</taxon>
    </lineage>
</organism>
<protein>
    <recommendedName>
        <fullName evidence="10">N(4)-bis(aminopropyl)spermidine synthase C-terminal domain-containing protein</fullName>
    </recommendedName>
</protein>
<dbReference type="PANTHER" id="PTHR23290">
    <property type="entry name" value="RRNA N6-ADENOSINE-METHYLTRANSFERASE METTL5"/>
    <property type="match status" value="1"/>
</dbReference>
<dbReference type="Gene3D" id="3.40.50.150">
    <property type="entry name" value="Vaccinia Virus protein VP39"/>
    <property type="match status" value="1"/>
</dbReference>
<evidence type="ECO:0000256" key="1">
    <source>
        <dbReference type="ARBA" id="ARBA00001928"/>
    </source>
</evidence>
<keyword evidence="2" id="KW-0210">Decarboxylase</keyword>
<keyword evidence="4" id="KW-0745">Spermidine biosynthesis</keyword>
<dbReference type="Proteomes" id="UP000230214">
    <property type="component" value="Unassembled WGS sequence"/>
</dbReference>
<dbReference type="InterPro" id="IPR002052">
    <property type="entry name" value="DNA_methylase_N6_adenine_CS"/>
</dbReference>
<name>A0A2H0R9B8_UNCKA</name>
<gene>
    <name evidence="11" type="ORF">COV24_04590</name>
</gene>